<dbReference type="Proteomes" id="UP000193920">
    <property type="component" value="Unassembled WGS sequence"/>
</dbReference>
<gene>
    <name evidence="2" type="ORF">LY90DRAFT_698360</name>
</gene>
<feature type="region of interest" description="Disordered" evidence="1">
    <location>
        <begin position="30"/>
        <end position="50"/>
    </location>
</feature>
<feature type="compositionally biased region" description="Polar residues" evidence="1">
    <location>
        <begin position="72"/>
        <end position="84"/>
    </location>
</feature>
<comment type="caution">
    <text evidence="2">The sequence shown here is derived from an EMBL/GenBank/DDBJ whole genome shotgun (WGS) entry which is preliminary data.</text>
</comment>
<reference evidence="2 3" key="1">
    <citation type="submission" date="2016-08" db="EMBL/GenBank/DDBJ databases">
        <title>A Parts List for Fungal Cellulosomes Revealed by Comparative Genomics.</title>
        <authorList>
            <consortium name="DOE Joint Genome Institute"/>
            <person name="Haitjema C.H."/>
            <person name="Gilmore S.P."/>
            <person name="Henske J.K."/>
            <person name="Solomon K.V."/>
            <person name="De Groot R."/>
            <person name="Kuo A."/>
            <person name="Mondo S.J."/>
            <person name="Salamov A.A."/>
            <person name="Labutti K."/>
            <person name="Zhao Z."/>
            <person name="Chiniquy J."/>
            <person name="Barry K."/>
            <person name="Brewer H.M."/>
            <person name="Purvine S.O."/>
            <person name="Wright A.T."/>
            <person name="Boxma B."/>
            <person name="Van Alen T."/>
            <person name="Hackstein J.H."/>
            <person name="Baker S.E."/>
            <person name="Grigoriev I.V."/>
            <person name="O'Malley M.A."/>
        </authorList>
    </citation>
    <scope>NUCLEOTIDE SEQUENCE [LARGE SCALE GENOMIC DNA]</scope>
    <source>
        <strain evidence="2 3">G1</strain>
    </source>
</reference>
<accession>A0A1Y2F4C4</accession>
<feature type="region of interest" description="Disordered" evidence="1">
    <location>
        <begin position="72"/>
        <end position="95"/>
    </location>
</feature>
<protein>
    <submittedName>
        <fullName evidence="2">Uncharacterized protein</fullName>
    </submittedName>
</protein>
<dbReference type="AlphaFoldDB" id="A0A1Y2F4C4"/>
<proteinExistence type="predicted"/>
<feature type="compositionally biased region" description="Basic and acidic residues" evidence="1">
    <location>
        <begin position="31"/>
        <end position="46"/>
    </location>
</feature>
<organism evidence="2 3">
    <name type="scientific">Neocallimastix californiae</name>
    <dbReference type="NCBI Taxonomy" id="1754190"/>
    <lineage>
        <taxon>Eukaryota</taxon>
        <taxon>Fungi</taxon>
        <taxon>Fungi incertae sedis</taxon>
        <taxon>Chytridiomycota</taxon>
        <taxon>Chytridiomycota incertae sedis</taxon>
        <taxon>Neocallimastigomycetes</taxon>
        <taxon>Neocallimastigales</taxon>
        <taxon>Neocallimastigaceae</taxon>
        <taxon>Neocallimastix</taxon>
    </lineage>
</organism>
<sequence>MSISNYVILYINGFLRKKLEIQADFTEEYNNQEKRNSSKQNDDINKKKSNRASYCKKNFFIESVHSNKSQHINENLSFANNSNGHPDRSTDTLNN</sequence>
<feature type="compositionally biased region" description="Basic and acidic residues" evidence="1">
    <location>
        <begin position="85"/>
        <end position="95"/>
    </location>
</feature>
<evidence type="ECO:0000313" key="3">
    <source>
        <dbReference type="Proteomes" id="UP000193920"/>
    </source>
</evidence>
<keyword evidence="3" id="KW-1185">Reference proteome</keyword>
<evidence type="ECO:0000256" key="1">
    <source>
        <dbReference type="SAM" id="MobiDB-lite"/>
    </source>
</evidence>
<name>A0A1Y2F4C4_9FUNG</name>
<dbReference type="EMBL" id="MCOG01000017">
    <property type="protein sequence ID" value="ORY78334.1"/>
    <property type="molecule type" value="Genomic_DNA"/>
</dbReference>
<evidence type="ECO:0000313" key="2">
    <source>
        <dbReference type="EMBL" id="ORY78334.1"/>
    </source>
</evidence>